<dbReference type="InterPro" id="IPR012337">
    <property type="entry name" value="RNaseH-like_sf"/>
</dbReference>
<evidence type="ECO:0000313" key="3">
    <source>
        <dbReference type="Proteomes" id="UP000821866"/>
    </source>
</evidence>
<feature type="region of interest" description="Disordered" evidence="1">
    <location>
        <begin position="145"/>
        <end position="177"/>
    </location>
</feature>
<dbReference type="GO" id="GO:0003676">
    <property type="term" value="F:nucleic acid binding"/>
    <property type="evidence" value="ECO:0007669"/>
    <property type="project" value="InterPro"/>
</dbReference>
<evidence type="ECO:0000256" key="1">
    <source>
        <dbReference type="SAM" id="MobiDB-lite"/>
    </source>
</evidence>
<dbReference type="SUPFAM" id="SSF53098">
    <property type="entry name" value="Ribonuclease H-like"/>
    <property type="match status" value="1"/>
</dbReference>
<dbReference type="Gene3D" id="3.30.420.10">
    <property type="entry name" value="Ribonuclease H-like superfamily/Ribonuclease H"/>
    <property type="match status" value="1"/>
</dbReference>
<feature type="compositionally biased region" description="Basic residues" evidence="1">
    <location>
        <begin position="449"/>
        <end position="471"/>
    </location>
</feature>
<gene>
    <name evidence="2" type="ORF">HPB51_013141</name>
</gene>
<organism evidence="2 3">
    <name type="scientific">Rhipicephalus microplus</name>
    <name type="common">Cattle tick</name>
    <name type="synonym">Boophilus microplus</name>
    <dbReference type="NCBI Taxonomy" id="6941"/>
    <lineage>
        <taxon>Eukaryota</taxon>
        <taxon>Metazoa</taxon>
        <taxon>Ecdysozoa</taxon>
        <taxon>Arthropoda</taxon>
        <taxon>Chelicerata</taxon>
        <taxon>Arachnida</taxon>
        <taxon>Acari</taxon>
        <taxon>Parasitiformes</taxon>
        <taxon>Ixodida</taxon>
        <taxon>Ixodoidea</taxon>
        <taxon>Ixodidae</taxon>
        <taxon>Rhipicephalinae</taxon>
        <taxon>Rhipicephalus</taxon>
        <taxon>Boophilus</taxon>
    </lineage>
</organism>
<dbReference type="AlphaFoldDB" id="A0A9J6E199"/>
<protein>
    <recommendedName>
        <fullName evidence="4">Tick transposon</fullName>
    </recommendedName>
</protein>
<feature type="compositionally biased region" description="Polar residues" evidence="1">
    <location>
        <begin position="510"/>
        <end position="525"/>
    </location>
</feature>
<proteinExistence type="predicted"/>
<feature type="region of interest" description="Disordered" evidence="1">
    <location>
        <begin position="1"/>
        <end position="43"/>
    </location>
</feature>
<feature type="compositionally biased region" description="Polar residues" evidence="1">
    <location>
        <begin position="98"/>
        <end position="108"/>
    </location>
</feature>
<sequence>MGQSSSRPVGARGNDPSTTMGSPAERVKTTAPDRYGPNTTTRQLFEKRQRLRKPEITVDIYTDATITGSIVEMTKNLTLKGVAQTLEANTARPATDPAVSNSFSQQPEADTPPRERMEEDTTLCDNTDNDAGGCWKTVQHRRRARHMHAEAQPPEDTSGIPYAPQQTTRKRSQNQNPPALPLHDEKIILRSHGGLCLDSWTRPELANALWSAAGLSTEDRQNIIFRLRPQQNLAVISTPKSHVPDALYKVRELRLGQRVYPITTYFAASDISCKGIVPGLVPGTPSSTLVDELLTPGTQILQARMMGQTNVALVTFEGLKVPRYVRFYGAELRCYPHRPRQLVCKICHRLGHWADHCPTPHVLICATCGTDNPAPSHPCTPHCRSCDGSHPTSDPNCPRRARQTPNKAWVRKALKKEQRELQPPSTSTASKDMATTGHSQVSTQGTLRARSKSRSRSRRKSQTRSKSRSRSRGASMRPPEKRPPDRTAPPSQPYKKALLTNASAKVAQAPTETQRISAQKTSTQAPRERQCRLQQAVDTVSEYARKGGLNCAPQKSELIIIRFRSPSPMPSITVHVDGIPIPQVSHARILGLHVQADGRSNYTVSLLSRQTEQILAMIRRVSNRRSGLREEDLLRLVEACIISRLTYHLPFQRLTQAQQLRVDALIRKATKLAHGLPHYTSTYREVYILTDSQQACREFLSGHGIPRAAQQILKQIPKNDSVTPSRIHLMWTPSHASLPGNERAHAVARDISLRAARRGEMTSSGWGDPLLRYGEILRHYRSVRCTHRAPPPSFSRKEAVALRQLQTDTFPNLVSLNKFWPYCYAGNCPGCGGSPSIFHVTIECTANLFPPLPPLLRPLRKKELWDDALRDGPPEVLRAIIQRAQHVAGVVLGTPD</sequence>
<feature type="compositionally biased region" description="Polar residues" evidence="1">
    <location>
        <begin position="436"/>
        <end position="446"/>
    </location>
</feature>
<dbReference type="InterPro" id="IPR036397">
    <property type="entry name" value="RNaseH_sf"/>
</dbReference>
<evidence type="ECO:0000313" key="2">
    <source>
        <dbReference type="EMBL" id="KAH8028094.1"/>
    </source>
</evidence>
<name>A0A9J6E199_RHIMP</name>
<reference evidence="2" key="1">
    <citation type="journal article" date="2020" name="Cell">
        <title>Large-Scale Comparative Analyses of Tick Genomes Elucidate Their Genetic Diversity and Vector Capacities.</title>
        <authorList>
            <consortium name="Tick Genome and Microbiome Consortium (TIGMIC)"/>
            <person name="Jia N."/>
            <person name="Wang J."/>
            <person name="Shi W."/>
            <person name="Du L."/>
            <person name="Sun Y."/>
            <person name="Zhan W."/>
            <person name="Jiang J.F."/>
            <person name="Wang Q."/>
            <person name="Zhang B."/>
            <person name="Ji P."/>
            <person name="Bell-Sakyi L."/>
            <person name="Cui X.M."/>
            <person name="Yuan T.T."/>
            <person name="Jiang B.G."/>
            <person name="Yang W.F."/>
            <person name="Lam T.T."/>
            <person name="Chang Q.C."/>
            <person name="Ding S.J."/>
            <person name="Wang X.J."/>
            <person name="Zhu J.G."/>
            <person name="Ruan X.D."/>
            <person name="Zhao L."/>
            <person name="Wei J.T."/>
            <person name="Ye R.Z."/>
            <person name="Que T.C."/>
            <person name="Du C.H."/>
            <person name="Zhou Y.H."/>
            <person name="Cheng J.X."/>
            <person name="Dai P.F."/>
            <person name="Guo W.B."/>
            <person name="Han X.H."/>
            <person name="Huang E.J."/>
            <person name="Li L.F."/>
            <person name="Wei W."/>
            <person name="Gao Y.C."/>
            <person name="Liu J.Z."/>
            <person name="Shao H.Z."/>
            <person name="Wang X."/>
            <person name="Wang C.C."/>
            <person name="Yang T.C."/>
            <person name="Huo Q.B."/>
            <person name="Li W."/>
            <person name="Chen H.Y."/>
            <person name="Chen S.E."/>
            <person name="Zhou L.G."/>
            <person name="Ni X.B."/>
            <person name="Tian J.H."/>
            <person name="Sheng Y."/>
            <person name="Liu T."/>
            <person name="Pan Y.S."/>
            <person name="Xia L.Y."/>
            <person name="Li J."/>
            <person name="Zhao F."/>
            <person name="Cao W.C."/>
        </authorList>
    </citation>
    <scope>NUCLEOTIDE SEQUENCE</scope>
    <source>
        <strain evidence="2">Rmic-2018</strain>
    </source>
</reference>
<dbReference type="Proteomes" id="UP000821866">
    <property type="component" value="Chromosome 4"/>
</dbReference>
<accession>A0A9J6E199</accession>
<keyword evidence="3" id="KW-1185">Reference proteome</keyword>
<dbReference type="VEuPathDB" id="VectorBase:LOC119173748"/>
<feature type="region of interest" description="Disordered" evidence="1">
    <location>
        <begin position="415"/>
        <end position="529"/>
    </location>
</feature>
<dbReference type="EMBL" id="JABSTU010000006">
    <property type="protein sequence ID" value="KAH8028094.1"/>
    <property type="molecule type" value="Genomic_DNA"/>
</dbReference>
<dbReference type="VEuPathDB" id="VectorBase:LOC119177642"/>
<comment type="caution">
    <text evidence="2">The sequence shown here is derived from an EMBL/GenBank/DDBJ whole genome shotgun (WGS) entry which is preliminary data.</text>
</comment>
<evidence type="ECO:0008006" key="4">
    <source>
        <dbReference type="Google" id="ProtNLM"/>
    </source>
</evidence>
<reference evidence="2" key="2">
    <citation type="submission" date="2021-09" db="EMBL/GenBank/DDBJ databases">
        <authorList>
            <person name="Jia N."/>
            <person name="Wang J."/>
            <person name="Shi W."/>
            <person name="Du L."/>
            <person name="Sun Y."/>
            <person name="Zhan W."/>
            <person name="Jiang J."/>
            <person name="Wang Q."/>
            <person name="Zhang B."/>
            <person name="Ji P."/>
            <person name="Sakyi L.B."/>
            <person name="Cui X."/>
            <person name="Yuan T."/>
            <person name="Jiang B."/>
            <person name="Yang W."/>
            <person name="Lam T.T.-Y."/>
            <person name="Chang Q."/>
            <person name="Ding S."/>
            <person name="Wang X."/>
            <person name="Zhu J."/>
            <person name="Ruan X."/>
            <person name="Zhao L."/>
            <person name="Wei J."/>
            <person name="Que T."/>
            <person name="Du C."/>
            <person name="Cheng J."/>
            <person name="Dai P."/>
            <person name="Han X."/>
            <person name="Huang E."/>
            <person name="Gao Y."/>
            <person name="Liu J."/>
            <person name="Shao H."/>
            <person name="Ye R."/>
            <person name="Li L."/>
            <person name="Wei W."/>
            <person name="Wang X."/>
            <person name="Wang C."/>
            <person name="Huo Q."/>
            <person name="Li W."/>
            <person name="Guo W."/>
            <person name="Chen H."/>
            <person name="Chen S."/>
            <person name="Zhou L."/>
            <person name="Zhou L."/>
            <person name="Ni X."/>
            <person name="Tian J."/>
            <person name="Zhou Y."/>
            <person name="Sheng Y."/>
            <person name="Liu T."/>
            <person name="Pan Y."/>
            <person name="Xia L."/>
            <person name="Li J."/>
            <person name="Zhao F."/>
            <person name="Cao W."/>
        </authorList>
    </citation>
    <scope>NUCLEOTIDE SEQUENCE</scope>
    <source>
        <strain evidence="2">Rmic-2018</strain>
        <tissue evidence="2">Larvae</tissue>
    </source>
</reference>
<feature type="region of interest" description="Disordered" evidence="1">
    <location>
        <begin position="92"/>
        <end position="125"/>
    </location>
</feature>